<evidence type="ECO:0000256" key="3">
    <source>
        <dbReference type="ARBA" id="ARBA00022448"/>
    </source>
</evidence>
<feature type="transmembrane region" description="Helical" evidence="8">
    <location>
        <begin position="181"/>
        <end position="198"/>
    </location>
</feature>
<feature type="transmembrane region" description="Helical" evidence="8">
    <location>
        <begin position="111"/>
        <end position="135"/>
    </location>
</feature>
<evidence type="ECO:0000256" key="7">
    <source>
        <dbReference type="ARBA" id="ARBA00023136"/>
    </source>
</evidence>
<dbReference type="Pfam" id="PF16916">
    <property type="entry name" value="ZT_dimer"/>
    <property type="match status" value="1"/>
</dbReference>
<feature type="transmembrane region" description="Helical" evidence="8">
    <location>
        <begin position="12"/>
        <end position="34"/>
    </location>
</feature>
<evidence type="ECO:0000256" key="8">
    <source>
        <dbReference type="SAM" id="Phobius"/>
    </source>
</evidence>
<dbReference type="SUPFAM" id="SSF161111">
    <property type="entry name" value="Cation efflux protein transmembrane domain-like"/>
    <property type="match status" value="1"/>
</dbReference>
<dbReference type="NCBIfam" id="TIGR01297">
    <property type="entry name" value="CDF"/>
    <property type="match status" value="1"/>
</dbReference>
<feature type="transmembrane region" description="Helical" evidence="8">
    <location>
        <begin position="156"/>
        <end position="175"/>
    </location>
</feature>
<reference evidence="11 12" key="1">
    <citation type="submission" date="2022-04" db="EMBL/GenBank/DDBJ databases">
        <title>Halobacillus sp. isolated from saltern.</title>
        <authorList>
            <person name="Won M."/>
            <person name="Lee C.-M."/>
            <person name="Woen H.-Y."/>
            <person name="Kwon S.-W."/>
        </authorList>
    </citation>
    <scope>NUCLEOTIDE SEQUENCE [LARGE SCALE GENOMIC DNA]</scope>
    <source>
        <strain evidence="11 12">SSBR10-3</strain>
    </source>
</reference>
<keyword evidence="7 8" id="KW-0472">Membrane</keyword>
<feature type="transmembrane region" description="Helical" evidence="8">
    <location>
        <begin position="78"/>
        <end position="99"/>
    </location>
</feature>
<dbReference type="Pfam" id="PF01545">
    <property type="entry name" value="Cation_efflux"/>
    <property type="match status" value="1"/>
</dbReference>
<dbReference type="InterPro" id="IPR027469">
    <property type="entry name" value="Cation_efflux_TMD_sf"/>
</dbReference>
<evidence type="ECO:0000256" key="2">
    <source>
        <dbReference type="ARBA" id="ARBA00008873"/>
    </source>
</evidence>
<evidence type="ECO:0000259" key="9">
    <source>
        <dbReference type="Pfam" id="PF01545"/>
    </source>
</evidence>
<accession>A0ABY4ENV2</accession>
<comment type="similarity">
    <text evidence="2">Belongs to the cation diffusion facilitator (CDF) transporter (TC 2.A.4) family. SLC30A subfamily.</text>
</comment>
<dbReference type="InterPro" id="IPR058533">
    <property type="entry name" value="Cation_efflux_TM"/>
</dbReference>
<feature type="domain" description="Cation efflux protein transmembrane" evidence="9">
    <location>
        <begin position="13"/>
        <end position="206"/>
    </location>
</feature>
<dbReference type="InterPro" id="IPR036837">
    <property type="entry name" value="Cation_efflux_CTD_sf"/>
</dbReference>
<dbReference type="Gene3D" id="1.20.1510.10">
    <property type="entry name" value="Cation efflux protein transmembrane domain"/>
    <property type="match status" value="1"/>
</dbReference>
<dbReference type="PANTHER" id="PTHR11562:SF17">
    <property type="entry name" value="RE54080P-RELATED"/>
    <property type="match status" value="1"/>
</dbReference>
<evidence type="ECO:0000256" key="1">
    <source>
        <dbReference type="ARBA" id="ARBA00004141"/>
    </source>
</evidence>
<organism evidence="11 12">
    <name type="scientific">Halobacillus salinarum</name>
    <dbReference type="NCBI Taxonomy" id="2932257"/>
    <lineage>
        <taxon>Bacteria</taxon>
        <taxon>Bacillati</taxon>
        <taxon>Bacillota</taxon>
        <taxon>Bacilli</taxon>
        <taxon>Bacillales</taxon>
        <taxon>Bacillaceae</taxon>
        <taxon>Halobacillus</taxon>
    </lineage>
</organism>
<protein>
    <submittedName>
        <fullName evidence="11">Cation diffusion facilitator family transporter</fullName>
    </submittedName>
</protein>
<keyword evidence="4 8" id="KW-0812">Transmembrane</keyword>
<evidence type="ECO:0000313" key="11">
    <source>
        <dbReference type="EMBL" id="UOQ45665.1"/>
    </source>
</evidence>
<keyword evidence="12" id="KW-1185">Reference proteome</keyword>
<dbReference type="Proteomes" id="UP000831787">
    <property type="component" value="Chromosome"/>
</dbReference>
<proteinExistence type="inferred from homology"/>
<sequence>MSSHVHKGNERALLINFILITAFMIAEFIGGWLINSLALLSDAGHMLSDTFSLGLSFLAIVSAKKTSTAEKSFGYKRFEILAALFNGILLIVISIYIVWEAWKRFFDPPEVAGYGMLGIAALGLIINLAAAWILYSKGDTNENLNLRSAFLHVLSDLLGSVGAIAAALFILFLGWNLADPIVSVFVSILILVSGFRVLKDTIHVLMEGTPVDISLDEVKSRLLSIPQVIDVHDLHVWTITSGYPSLSSHLIVQVESDRDEILIKAFALLKEHFAIEHITLQLEGEGLKLNELHLHDF</sequence>
<keyword evidence="3" id="KW-0813">Transport</keyword>
<evidence type="ECO:0000313" key="12">
    <source>
        <dbReference type="Proteomes" id="UP000831787"/>
    </source>
</evidence>
<dbReference type="InterPro" id="IPR002524">
    <property type="entry name" value="Cation_efflux"/>
</dbReference>
<feature type="transmembrane region" description="Helical" evidence="8">
    <location>
        <begin position="46"/>
        <end position="66"/>
    </location>
</feature>
<evidence type="ECO:0000256" key="4">
    <source>
        <dbReference type="ARBA" id="ARBA00022692"/>
    </source>
</evidence>
<evidence type="ECO:0000259" key="10">
    <source>
        <dbReference type="Pfam" id="PF16916"/>
    </source>
</evidence>
<dbReference type="SUPFAM" id="SSF160240">
    <property type="entry name" value="Cation efflux protein cytoplasmic domain-like"/>
    <property type="match status" value="1"/>
</dbReference>
<feature type="domain" description="Cation efflux protein cytoplasmic" evidence="10">
    <location>
        <begin position="212"/>
        <end position="283"/>
    </location>
</feature>
<comment type="subcellular location">
    <subcellularLocation>
        <location evidence="1">Membrane</location>
        <topology evidence="1">Multi-pass membrane protein</topology>
    </subcellularLocation>
</comment>
<gene>
    <name evidence="11" type="ORF">MUN89_06945</name>
</gene>
<evidence type="ECO:0000256" key="5">
    <source>
        <dbReference type="ARBA" id="ARBA00022989"/>
    </source>
</evidence>
<evidence type="ECO:0000256" key="6">
    <source>
        <dbReference type="ARBA" id="ARBA00023065"/>
    </source>
</evidence>
<keyword evidence="5 8" id="KW-1133">Transmembrane helix</keyword>
<name>A0ABY4ENV2_9BACI</name>
<dbReference type="PANTHER" id="PTHR11562">
    <property type="entry name" value="CATION EFFLUX PROTEIN/ ZINC TRANSPORTER"/>
    <property type="match status" value="1"/>
</dbReference>
<dbReference type="InterPro" id="IPR027470">
    <property type="entry name" value="Cation_efflux_CTD"/>
</dbReference>
<dbReference type="InterPro" id="IPR050681">
    <property type="entry name" value="CDF/SLC30A"/>
</dbReference>
<keyword evidence="6" id="KW-0406">Ion transport</keyword>
<dbReference type="EMBL" id="CP095073">
    <property type="protein sequence ID" value="UOQ45665.1"/>
    <property type="molecule type" value="Genomic_DNA"/>
</dbReference>
<dbReference type="RefSeq" id="WP_244712477.1">
    <property type="nucleotide sequence ID" value="NZ_CP095073.1"/>
</dbReference>